<keyword evidence="5 7" id="KW-0472">Membrane</keyword>
<dbReference type="EMBL" id="BABT02000004">
    <property type="protein sequence ID" value="GAA93378.1"/>
    <property type="molecule type" value="Genomic_DNA"/>
</dbReference>
<dbReference type="PROSITE" id="PS50850">
    <property type="entry name" value="MFS"/>
    <property type="match status" value="1"/>
</dbReference>
<name>G7DS18_MIXOS</name>
<feature type="transmembrane region" description="Helical" evidence="7">
    <location>
        <begin position="54"/>
        <end position="80"/>
    </location>
</feature>
<dbReference type="OrthoDB" id="3437016at2759"/>
<dbReference type="GO" id="GO:0015174">
    <property type="term" value="F:basic amino acid transmembrane transporter activity"/>
    <property type="evidence" value="ECO:0007669"/>
    <property type="project" value="TreeGrafter"/>
</dbReference>
<evidence type="ECO:0000313" key="9">
    <source>
        <dbReference type="EMBL" id="GAA93378.1"/>
    </source>
</evidence>
<dbReference type="GO" id="GO:0005886">
    <property type="term" value="C:plasma membrane"/>
    <property type="evidence" value="ECO:0007669"/>
    <property type="project" value="TreeGrafter"/>
</dbReference>
<dbReference type="PANTHER" id="PTHR23501">
    <property type="entry name" value="MAJOR FACILITATOR SUPERFAMILY"/>
    <property type="match status" value="1"/>
</dbReference>
<feature type="transmembrane region" description="Helical" evidence="7">
    <location>
        <begin position="209"/>
        <end position="231"/>
    </location>
</feature>
<evidence type="ECO:0000256" key="7">
    <source>
        <dbReference type="SAM" id="Phobius"/>
    </source>
</evidence>
<keyword evidence="2" id="KW-0813">Transport</keyword>
<dbReference type="PANTHER" id="PTHR23501:SF191">
    <property type="entry name" value="VACUOLAR BASIC AMINO ACID TRANSPORTER 4"/>
    <property type="match status" value="1"/>
</dbReference>
<feature type="transmembrane region" description="Helical" evidence="7">
    <location>
        <begin position="148"/>
        <end position="168"/>
    </location>
</feature>
<dbReference type="Proteomes" id="UP000009131">
    <property type="component" value="Unassembled WGS sequence"/>
</dbReference>
<dbReference type="Gene3D" id="1.20.1720.10">
    <property type="entry name" value="Multidrug resistance protein D"/>
    <property type="match status" value="1"/>
</dbReference>
<dbReference type="InterPro" id="IPR011701">
    <property type="entry name" value="MFS"/>
</dbReference>
<reference evidence="9 10" key="1">
    <citation type="journal article" date="2011" name="J. Gen. Appl. Microbiol.">
        <title>Draft genome sequencing of the enigmatic basidiomycete Mixia osmundae.</title>
        <authorList>
            <person name="Nishida H."/>
            <person name="Nagatsuka Y."/>
            <person name="Sugiyama J."/>
        </authorList>
    </citation>
    <scope>NUCLEOTIDE SEQUENCE [LARGE SCALE GENOMIC DNA]</scope>
    <source>
        <strain evidence="10">CBS 9802 / IAM 14324 / JCM 22182 / KY 12970</strain>
    </source>
</reference>
<dbReference type="GO" id="GO:0012505">
    <property type="term" value="C:endomembrane system"/>
    <property type="evidence" value="ECO:0007669"/>
    <property type="project" value="UniProtKB-SubCell"/>
</dbReference>
<dbReference type="RefSeq" id="XP_014566052.1">
    <property type="nucleotide sequence ID" value="XM_014710566.1"/>
</dbReference>
<feature type="transmembrane region" description="Helical" evidence="7">
    <location>
        <begin position="411"/>
        <end position="437"/>
    </location>
</feature>
<feature type="transmembrane region" description="Helical" evidence="7">
    <location>
        <begin position="92"/>
        <end position="111"/>
    </location>
</feature>
<dbReference type="InterPro" id="IPR020846">
    <property type="entry name" value="MFS_dom"/>
</dbReference>
<organism evidence="9 10">
    <name type="scientific">Mixia osmundae (strain CBS 9802 / IAM 14324 / JCM 22182 / KY 12970)</name>
    <dbReference type="NCBI Taxonomy" id="764103"/>
    <lineage>
        <taxon>Eukaryota</taxon>
        <taxon>Fungi</taxon>
        <taxon>Dikarya</taxon>
        <taxon>Basidiomycota</taxon>
        <taxon>Pucciniomycotina</taxon>
        <taxon>Mixiomycetes</taxon>
        <taxon>Mixiales</taxon>
        <taxon>Mixiaceae</taxon>
        <taxon>Mixia</taxon>
    </lineage>
</organism>
<accession>G7DS18</accession>
<dbReference type="eggNOG" id="KOG0254">
    <property type="taxonomic scope" value="Eukaryota"/>
</dbReference>
<dbReference type="HOGENOM" id="CLU_000960_22_3_1"/>
<feature type="transmembrane region" description="Helical" evidence="7">
    <location>
        <begin position="356"/>
        <end position="377"/>
    </location>
</feature>
<dbReference type="InParanoid" id="G7DS18"/>
<gene>
    <name evidence="9" type="primary">Mo00018</name>
    <name evidence="9" type="ORF">E5Q_00018</name>
</gene>
<feature type="transmembrane region" description="Helical" evidence="7">
    <location>
        <begin position="251"/>
        <end position="270"/>
    </location>
</feature>
<keyword evidence="10" id="KW-1185">Reference proteome</keyword>
<dbReference type="OMA" id="AFSMLYN"/>
<feature type="transmembrane region" description="Helical" evidence="7">
    <location>
        <begin position="123"/>
        <end position="142"/>
    </location>
</feature>
<comment type="caution">
    <text evidence="9">The sequence shown here is derived from an EMBL/GenBank/DDBJ whole genome shotgun (WGS) entry which is preliminary data.</text>
</comment>
<comment type="subcellular location">
    <subcellularLocation>
        <location evidence="1">Endomembrane system</location>
        <topology evidence="1">Multi-pass membrane protein</topology>
    </subcellularLocation>
</comment>
<protein>
    <recommendedName>
        <fullName evidence="8">Major facilitator superfamily (MFS) profile domain-containing protein</fullName>
    </recommendedName>
</protein>
<evidence type="ECO:0000256" key="2">
    <source>
        <dbReference type="ARBA" id="ARBA00022448"/>
    </source>
</evidence>
<dbReference type="Gene3D" id="1.20.1250.20">
    <property type="entry name" value="MFS general substrate transporter like domains"/>
    <property type="match status" value="1"/>
</dbReference>
<feature type="transmembrane region" description="Helical" evidence="7">
    <location>
        <begin position="523"/>
        <end position="542"/>
    </location>
</feature>
<dbReference type="AlphaFoldDB" id="G7DS18"/>
<evidence type="ECO:0000256" key="6">
    <source>
        <dbReference type="SAM" id="MobiDB-lite"/>
    </source>
</evidence>
<dbReference type="SUPFAM" id="SSF103473">
    <property type="entry name" value="MFS general substrate transporter"/>
    <property type="match status" value="1"/>
</dbReference>
<feature type="transmembrane region" description="Helical" evidence="7">
    <location>
        <begin position="384"/>
        <end position="405"/>
    </location>
</feature>
<evidence type="ECO:0000256" key="5">
    <source>
        <dbReference type="ARBA" id="ARBA00023136"/>
    </source>
</evidence>
<keyword evidence="3 7" id="KW-0812">Transmembrane</keyword>
<dbReference type="FunCoup" id="G7DS18">
    <property type="interactions" value="18"/>
</dbReference>
<evidence type="ECO:0000256" key="4">
    <source>
        <dbReference type="ARBA" id="ARBA00022989"/>
    </source>
</evidence>
<feature type="transmembrane region" description="Helical" evidence="7">
    <location>
        <begin position="320"/>
        <end position="344"/>
    </location>
</feature>
<feature type="region of interest" description="Disordered" evidence="6">
    <location>
        <begin position="550"/>
        <end position="569"/>
    </location>
</feature>
<proteinExistence type="predicted"/>
<dbReference type="STRING" id="764103.G7DS18"/>
<evidence type="ECO:0000259" key="8">
    <source>
        <dbReference type="PROSITE" id="PS50850"/>
    </source>
</evidence>
<feature type="transmembrane region" description="Helical" evidence="7">
    <location>
        <begin position="180"/>
        <end position="203"/>
    </location>
</feature>
<sequence>MPASKVLTDEEERVNERTVLLSPAAQAADYEAIAATKAARSLDDRDPQDVTRRATILIFLGVWTGVFLGALDTTVVATIFSQISSSFGASNQSSWLATSYLLATATCTPLYGRLSDIFGRRGASMLALTLFTVGTLLCGLAGSMETLIVARLIAGMGGGGLMTTSSIIASDLIPLKQRGFVQGLVNICFGAGAGLGGPLGGLIADRLGWRWAFLMQIPPLIVCFVLVFIFVRYRVPGQTGTLSQKVKRVDWAGSATLVIAVASLLLGLSFKNNEDYAWSSPWVWAPLIIWVVFTLIFGLVEAYVSPEPVMPLRLLRQRSIFFIALSNFIASAISFSVLYFYPLFFESVKLSTAGEAGLHLLPNSVALSIGSLVSGYLMRRTGKYWWLIVGSAGLPIVAFIIMVMLDRNSPAWLTWIAVIPSGFGYSSLITSLLIALISTADRADMATATGLSYLFRYVGQVVGVALSSSFMQSILTSQLRANLTGPGSAELIEKIRHTTSIVKDLPPDTQSIAIDAYQKALRAVYLLNGGLAILGLLCAFPIREVPLSDSFEEEEQRRREREDAQSTET</sequence>
<keyword evidence="4 7" id="KW-1133">Transmembrane helix</keyword>
<reference evidence="9 10" key="2">
    <citation type="journal article" date="2012" name="Open Biol.">
        <title>Characteristics of nucleosomes and linker DNA regions on the genome of the basidiomycete Mixia osmundae revealed by mono- and dinucleosome mapping.</title>
        <authorList>
            <person name="Nishida H."/>
            <person name="Kondo S."/>
            <person name="Matsumoto T."/>
            <person name="Suzuki Y."/>
            <person name="Yoshikawa H."/>
            <person name="Taylor T.D."/>
            <person name="Sugiyama J."/>
        </authorList>
    </citation>
    <scope>NUCLEOTIDE SEQUENCE [LARGE SCALE GENOMIC DNA]</scope>
    <source>
        <strain evidence="10">CBS 9802 / IAM 14324 / JCM 22182 / KY 12970</strain>
    </source>
</reference>
<dbReference type="InterPro" id="IPR036259">
    <property type="entry name" value="MFS_trans_sf"/>
</dbReference>
<evidence type="ECO:0000313" key="10">
    <source>
        <dbReference type="Proteomes" id="UP000009131"/>
    </source>
</evidence>
<evidence type="ECO:0000256" key="3">
    <source>
        <dbReference type="ARBA" id="ARBA00022692"/>
    </source>
</evidence>
<dbReference type="Pfam" id="PF07690">
    <property type="entry name" value="MFS_1"/>
    <property type="match status" value="1"/>
</dbReference>
<feature type="transmembrane region" description="Helical" evidence="7">
    <location>
        <begin position="282"/>
        <end position="300"/>
    </location>
</feature>
<evidence type="ECO:0000256" key="1">
    <source>
        <dbReference type="ARBA" id="ARBA00004127"/>
    </source>
</evidence>
<dbReference type="GO" id="GO:0000329">
    <property type="term" value="C:fungal-type vacuole membrane"/>
    <property type="evidence" value="ECO:0007669"/>
    <property type="project" value="TreeGrafter"/>
</dbReference>
<feature type="domain" description="Major facilitator superfamily (MFS) profile" evidence="8">
    <location>
        <begin position="58"/>
        <end position="547"/>
    </location>
</feature>
<feature type="compositionally biased region" description="Basic and acidic residues" evidence="6">
    <location>
        <begin position="555"/>
        <end position="569"/>
    </location>
</feature>